<gene>
    <name evidence="1" type="ORF">GXP67_25305</name>
</gene>
<accession>A0A6C0GNX5</accession>
<dbReference type="KEGG" id="rhoz:GXP67_25305"/>
<reference evidence="1 2" key="1">
    <citation type="submission" date="2020-01" db="EMBL/GenBank/DDBJ databases">
        <authorList>
            <person name="Kim M.K."/>
        </authorList>
    </citation>
    <scope>NUCLEOTIDE SEQUENCE [LARGE SCALE GENOMIC DNA]</scope>
    <source>
        <strain evidence="1 2">172606-1</strain>
    </source>
</reference>
<sequence length="138" mass="15824">MSRLLFIYIILFGLTTCAHPKEESVSESSIQPAVDSITSNSANKIMDAQTGYWIQEMRVENIDMQFCLDKQGDTVKLWTIDQSFISPEGFKLGITWKELPVNLQEQLREESGWGIMLIWIQAGCSDFVRELHVQITHQ</sequence>
<dbReference type="EMBL" id="CP048222">
    <property type="protein sequence ID" value="QHT69726.1"/>
    <property type="molecule type" value="Genomic_DNA"/>
</dbReference>
<dbReference type="Proteomes" id="UP000480178">
    <property type="component" value="Chromosome"/>
</dbReference>
<evidence type="ECO:0000313" key="2">
    <source>
        <dbReference type="Proteomes" id="UP000480178"/>
    </source>
</evidence>
<dbReference type="RefSeq" id="WP_162445710.1">
    <property type="nucleotide sequence ID" value="NZ_CP048222.1"/>
</dbReference>
<keyword evidence="2" id="KW-1185">Reference proteome</keyword>
<protein>
    <submittedName>
        <fullName evidence="1">Uncharacterized protein</fullName>
    </submittedName>
</protein>
<evidence type="ECO:0000313" key="1">
    <source>
        <dbReference type="EMBL" id="QHT69726.1"/>
    </source>
</evidence>
<organism evidence="1 2">
    <name type="scientific">Rhodocytophaga rosea</name>
    <dbReference type="NCBI Taxonomy" id="2704465"/>
    <lineage>
        <taxon>Bacteria</taxon>
        <taxon>Pseudomonadati</taxon>
        <taxon>Bacteroidota</taxon>
        <taxon>Cytophagia</taxon>
        <taxon>Cytophagales</taxon>
        <taxon>Rhodocytophagaceae</taxon>
        <taxon>Rhodocytophaga</taxon>
    </lineage>
</organism>
<proteinExistence type="predicted"/>
<dbReference type="AlphaFoldDB" id="A0A6C0GNX5"/>
<name>A0A6C0GNX5_9BACT</name>